<dbReference type="EMBL" id="GFPF01000888">
    <property type="protein sequence ID" value="MAA12034.1"/>
    <property type="molecule type" value="Transcribed_RNA"/>
</dbReference>
<evidence type="ECO:0000313" key="2">
    <source>
        <dbReference type="EMBL" id="MAA12034.1"/>
    </source>
</evidence>
<dbReference type="AlphaFoldDB" id="A0A224YDH8"/>
<sequence length="86" mass="9254">MNGKCVAFCSVLVLALLIERISSTNLLCYGGTHLCYQLNQENCTCVARGSKCPPDGLELKYLSGRPQSCNAVYNGRSVTGCRCICA</sequence>
<protein>
    <submittedName>
        <fullName evidence="2">Dermacentor 9 kDa family member</fullName>
    </submittedName>
</protein>
<feature type="chain" id="PRO_5012149406" evidence="1">
    <location>
        <begin position="24"/>
        <end position="86"/>
    </location>
</feature>
<accession>A0A224YDH8</accession>
<feature type="signal peptide" evidence="1">
    <location>
        <begin position="1"/>
        <end position="23"/>
    </location>
</feature>
<evidence type="ECO:0000256" key="1">
    <source>
        <dbReference type="SAM" id="SignalP"/>
    </source>
</evidence>
<reference evidence="2" key="1">
    <citation type="journal article" date="2017" name="Parasit. Vectors">
        <title>Sialotranscriptomics of Rhipicephalus zambeziensis reveals intricate expression profiles of secretory proteins and suggests tight temporal transcriptional regulation during blood-feeding.</title>
        <authorList>
            <person name="de Castro M.H."/>
            <person name="de Klerk D."/>
            <person name="Pienaar R."/>
            <person name="Rees D.J.G."/>
            <person name="Mans B.J."/>
        </authorList>
    </citation>
    <scope>NUCLEOTIDE SEQUENCE</scope>
    <source>
        <tissue evidence="2">Salivary glands</tissue>
    </source>
</reference>
<keyword evidence="1" id="KW-0732">Signal</keyword>
<proteinExistence type="predicted"/>
<name>A0A224YDH8_9ACAR</name>
<organism evidence="2">
    <name type="scientific">Rhipicephalus zambeziensis</name>
    <dbReference type="NCBI Taxonomy" id="60191"/>
    <lineage>
        <taxon>Eukaryota</taxon>
        <taxon>Metazoa</taxon>
        <taxon>Ecdysozoa</taxon>
        <taxon>Arthropoda</taxon>
        <taxon>Chelicerata</taxon>
        <taxon>Arachnida</taxon>
        <taxon>Acari</taxon>
        <taxon>Parasitiformes</taxon>
        <taxon>Ixodida</taxon>
        <taxon>Ixodoidea</taxon>
        <taxon>Ixodidae</taxon>
        <taxon>Rhipicephalinae</taxon>
        <taxon>Rhipicephalus</taxon>
        <taxon>Rhipicephalus</taxon>
    </lineage>
</organism>